<organism evidence="6 7">
    <name type="scientific">Clathrus columnatus</name>
    <dbReference type="NCBI Taxonomy" id="1419009"/>
    <lineage>
        <taxon>Eukaryota</taxon>
        <taxon>Fungi</taxon>
        <taxon>Dikarya</taxon>
        <taxon>Basidiomycota</taxon>
        <taxon>Agaricomycotina</taxon>
        <taxon>Agaricomycetes</taxon>
        <taxon>Phallomycetidae</taxon>
        <taxon>Phallales</taxon>
        <taxon>Clathraceae</taxon>
        <taxon>Clathrus</taxon>
    </lineage>
</organism>
<evidence type="ECO:0000256" key="3">
    <source>
        <dbReference type="PIRSR" id="PIRSR601461-2"/>
    </source>
</evidence>
<keyword evidence="2 4" id="KW-0064">Aspartyl protease</keyword>
<dbReference type="PRINTS" id="PR00792">
    <property type="entry name" value="PEPSIN"/>
</dbReference>
<reference evidence="6" key="1">
    <citation type="submission" date="2021-10" db="EMBL/GenBank/DDBJ databases">
        <title>De novo Genome Assembly of Clathrus columnatus (Basidiomycota, Fungi) Using Illumina and Nanopore Sequence Data.</title>
        <authorList>
            <person name="Ogiso-Tanaka E."/>
            <person name="Itagaki H."/>
            <person name="Hosoya T."/>
            <person name="Hosaka K."/>
        </authorList>
    </citation>
    <scope>NUCLEOTIDE SEQUENCE</scope>
    <source>
        <strain evidence="6">MO-923</strain>
    </source>
</reference>
<comment type="caution">
    <text evidence="6">The sequence shown here is derived from an EMBL/GenBank/DDBJ whole genome shotgun (WGS) entry which is preliminary data.</text>
</comment>
<protein>
    <recommendedName>
        <fullName evidence="5">Peptidase A1 domain-containing protein</fullName>
    </recommendedName>
</protein>
<proteinExistence type="inferred from homology"/>
<evidence type="ECO:0000256" key="4">
    <source>
        <dbReference type="RuleBase" id="RU000454"/>
    </source>
</evidence>
<dbReference type="SUPFAM" id="SSF50630">
    <property type="entry name" value="Acid proteases"/>
    <property type="match status" value="1"/>
</dbReference>
<dbReference type="Proteomes" id="UP001050691">
    <property type="component" value="Unassembled WGS sequence"/>
</dbReference>
<dbReference type="CDD" id="cd05471">
    <property type="entry name" value="pepsin_like"/>
    <property type="match status" value="1"/>
</dbReference>
<keyword evidence="4" id="KW-0645">Protease</keyword>
<keyword evidence="7" id="KW-1185">Reference proteome</keyword>
<gene>
    <name evidence="6" type="ORF">Clacol_010193</name>
</gene>
<evidence type="ECO:0000256" key="2">
    <source>
        <dbReference type="ARBA" id="ARBA00022750"/>
    </source>
</evidence>
<sequence length="407" mass="44490">MSLRGRRYSLIQHLAFLHYVMRPELHYLTLFYLSTAARHVCTEPGEGISINFSKHHSLTKADGSFDYQAAIMESRMTVAKYRQNRLNSQRNLGLKNINASQVLQSSLVLVDNPLPLTDDGEFAGNIGIGTPRQPFSVMFDTGSADLWVPSSSCTSPSCAKKNKYTLGQSSTAKPQFGKFKIGYEGGTDVSGDIVTDTVTIAGITVVDQYFSPVTTLSDDYAEYNAHGVIGMAYPCMSDMGKDPFFVTAFKQGKVTKNEFSFKLSSPSSVYLGGTDESLYNTDSLEFYDLSDTRGHWQIGGASVTVVGSGQTKLNRISGPPSEVADFYSTIPGSQPDPLPDSDTIQYSLPCSSMPSVSFNWGKKSWTISSADFNLGHTDKDPSRCIGAIAASDDREEKEVEIWGWGKT</sequence>
<dbReference type="EMBL" id="BPWL01000011">
    <property type="protein sequence ID" value="GJJ15915.1"/>
    <property type="molecule type" value="Genomic_DNA"/>
</dbReference>
<evidence type="ECO:0000259" key="5">
    <source>
        <dbReference type="PROSITE" id="PS51767"/>
    </source>
</evidence>
<evidence type="ECO:0000313" key="6">
    <source>
        <dbReference type="EMBL" id="GJJ15915.1"/>
    </source>
</evidence>
<dbReference type="PROSITE" id="PS00141">
    <property type="entry name" value="ASP_PROTEASE"/>
    <property type="match status" value="1"/>
</dbReference>
<comment type="similarity">
    <text evidence="1 4">Belongs to the peptidase A1 family.</text>
</comment>
<name>A0AAV5AN86_9AGAM</name>
<keyword evidence="3" id="KW-1015">Disulfide bond</keyword>
<dbReference type="InterPro" id="IPR033121">
    <property type="entry name" value="PEPTIDASE_A1"/>
</dbReference>
<dbReference type="InterPro" id="IPR021109">
    <property type="entry name" value="Peptidase_aspartic_dom_sf"/>
</dbReference>
<evidence type="ECO:0000313" key="7">
    <source>
        <dbReference type="Proteomes" id="UP001050691"/>
    </source>
</evidence>
<dbReference type="PANTHER" id="PTHR47966">
    <property type="entry name" value="BETA-SITE APP-CLEAVING ENZYME, ISOFORM A-RELATED"/>
    <property type="match status" value="1"/>
</dbReference>
<evidence type="ECO:0000256" key="1">
    <source>
        <dbReference type="ARBA" id="ARBA00007447"/>
    </source>
</evidence>
<dbReference type="InterPro" id="IPR001461">
    <property type="entry name" value="Aspartic_peptidase_A1"/>
</dbReference>
<dbReference type="Gene3D" id="2.40.70.10">
    <property type="entry name" value="Acid Proteases"/>
    <property type="match status" value="2"/>
</dbReference>
<dbReference type="InterPro" id="IPR034164">
    <property type="entry name" value="Pepsin-like_dom"/>
</dbReference>
<dbReference type="InterPro" id="IPR001969">
    <property type="entry name" value="Aspartic_peptidase_AS"/>
</dbReference>
<feature type="disulfide bond" evidence="3">
    <location>
        <begin position="153"/>
        <end position="158"/>
    </location>
</feature>
<keyword evidence="4" id="KW-0378">Hydrolase</keyword>
<feature type="domain" description="Peptidase A1" evidence="5">
    <location>
        <begin position="122"/>
        <end position="407"/>
    </location>
</feature>
<dbReference type="AlphaFoldDB" id="A0AAV5AN86"/>
<dbReference type="PANTHER" id="PTHR47966:SF51">
    <property type="entry name" value="BETA-SITE APP-CLEAVING ENZYME, ISOFORM A-RELATED"/>
    <property type="match status" value="1"/>
</dbReference>
<dbReference type="Pfam" id="PF00026">
    <property type="entry name" value="Asp"/>
    <property type="match status" value="1"/>
</dbReference>
<dbReference type="PROSITE" id="PS51767">
    <property type="entry name" value="PEPTIDASE_A1"/>
    <property type="match status" value="1"/>
</dbReference>
<accession>A0AAV5AN86</accession>
<dbReference type="GO" id="GO:0004190">
    <property type="term" value="F:aspartic-type endopeptidase activity"/>
    <property type="evidence" value="ECO:0007669"/>
    <property type="project" value="UniProtKB-KW"/>
</dbReference>
<dbReference type="GO" id="GO:0006508">
    <property type="term" value="P:proteolysis"/>
    <property type="evidence" value="ECO:0007669"/>
    <property type="project" value="UniProtKB-KW"/>
</dbReference>
<dbReference type="FunFam" id="2.40.70.10:FF:000008">
    <property type="entry name" value="Cathepsin D"/>
    <property type="match status" value="1"/>
</dbReference>